<dbReference type="SMART" id="SM00028">
    <property type="entry name" value="TPR"/>
    <property type="match status" value="2"/>
</dbReference>
<accession>U7QBX5</accession>
<gene>
    <name evidence="3" type="ORF">M595_5813</name>
</gene>
<comment type="caution">
    <text evidence="3">The sequence shown here is derived from an EMBL/GenBank/DDBJ whole genome shotgun (WGS) entry which is preliminary data.</text>
</comment>
<dbReference type="Pfam" id="PF08241">
    <property type="entry name" value="Methyltransf_11"/>
    <property type="match status" value="1"/>
</dbReference>
<keyword evidence="3" id="KW-0808">Transferase</keyword>
<keyword evidence="1" id="KW-0802">TPR repeat</keyword>
<feature type="repeat" description="TPR" evidence="1">
    <location>
        <begin position="14"/>
        <end position="47"/>
    </location>
</feature>
<evidence type="ECO:0000313" key="3">
    <source>
        <dbReference type="EMBL" id="ERT04236.1"/>
    </source>
</evidence>
<dbReference type="SUPFAM" id="SSF53335">
    <property type="entry name" value="S-adenosyl-L-methionine-dependent methyltransferases"/>
    <property type="match status" value="1"/>
</dbReference>
<dbReference type="RefSeq" id="WP_023069478.1">
    <property type="nucleotide sequence ID" value="NZ_AUZM01000111.1"/>
</dbReference>
<dbReference type="Proteomes" id="UP000017127">
    <property type="component" value="Unassembled WGS sequence"/>
</dbReference>
<evidence type="ECO:0000256" key="1">
    <source>
        <dbReference type="PROSITE-ProRule" id="PRU00339"/>
    </source>
</evidence>
<dbReference type="InterPro" id="IPR019734">
    <property type="entry name" value="TPR_rpt"/>
</dbReference>
<dbReference type="GO" id="GO:0032259">
    <property type="term" value="P:methylation"/>
    <property type="evidence" value="ECO:0007669"/>
    <property type="project" value="UniProtKB-KW"/>
</dbReference>
<keyword evidence="3" id="KW-0489">Methyltransferase</keyword>
<proteinExistence type="predicted"/>
<organism evidence="3 4">
    <name type="scientific">Lyngbya aestuarii BL J</name>
    <dbReference type="NCBI Taxonomy" id="1348334"/>
    <lineage>
        <taxon>Bacteria</taxon>
        <taxon>Bacillati</taxon>
        <taxon>Cyanobacteriota</taxon>
        <taxon>Cyanophyceae</taxon>
        <taxon>Oscillatoriophycideae</taxon>
        <taxon>Oscillatoriales</taxon>
        <taxon>Microcoleaceae</taxon>
        <taxon>Lyngbya</taxon>
    </lineage>
</organism>
<dbReference type="InterPro" id="IPR013216">
    <property type="entry name" value="Methyltransf_11"/>
</dbReference>
<keyword evidence="4" id="KW-1185">Reference proteome</keyword>
<dbReference type="InterPro" id="IPR011990">
    <property type="entry name" value="TPR-like_helical_dom_sf"/>
</dbReference>
<dbReference type="Pfam" id="PF14559">
    <property type="entry name" value="TPR_19"/>
    <property type="match status" value="1"/>
</dbReference>
<dbReference type="EMBL" id="AUZM01000111">
    <property type="protein sequence ID" value="ERT04236.1"/>
    <property type="molecule type" value="Genomic_DNA"/>
</dbReference>
<dbReference type="AlphaFoldDB" id="U7QBX5"/>
<dbReference type="Gene3D" id="1.25.40.10">
    <property type="entry name" value="Tetratricopeptide repeat domain"/>
    <property type="match status" value="1"/>
</dbReference>
<dbReference type="InterPro" id="IPR029063">
    <property type="entry name" value="SAM-dependent_MTases_sf"/>
</dbReference>
<dbReference type="GO" id="GO:0008757">
    <property type="term" value="F:S-adenosylmethionine-dependent methyltransferase activity"/>
    <property type="evidence" value="ECO:0007669"/>
    <property type="project" value="InterPro"/>
</dbReference>
<dbReference type="SUPFAM" id="SSF48452">
    <property type="entry name" value="TPR-like"/>
    <property type="match status" value="1"/>
</dbReference>
<name>U7QBX5_9CYAN</name>
<dbReference type="PROSITE" id="PS50005">
    <property type="entry name" value="TPR"/>
    <property type="match status" value="2"/>
</dbReference>
<evidence type="ECO:0000313" key="4">
    <source>
        <dbReference type="Proteomes" id="UP000017127"/>
    </source>
</evidence>
<feature type="domain" description="Methyltransferase type 11" evidence="2">
    <location>
        <begin position="180"/>
        <end position="219"/>
    </location>
</feature>
<feature type="repeat" description="TPR" evidence="1">
    <location>
        <begin position="48"/>
        <end position="81"/>
    </location>
</feature>
<protein>
    <submittedName>
        <fullName evidence="3">Methyltransferase domain protein</fullName>
    </submittedName>
</protein>
<reference evidence="3 4" key="1">
    <citation type="journal article" date="2013" name="Front. Microbiol.">
        <title>Comparative genomic analyses of the cyanobacterium, Lyngbya aestuarii BL J, a powerful hydrogen producer.</title>
        <authorList>
            <person name="Kothari A."/>
            <person name="Vaughn M."/>
            <person name="Garcia-Pichel F."/>
        </authorList>
    </citation>
    <scope>NUCLEOTIDE SEQUENCE [LARGE SCALE GENOMIC DNA]</scope>
    <source>
        <strain evidence="3 4">BL J</strain>
    </source>
</reference>
<sequence>MVINIQQQKILNLSKSHFQQGLDLVNAGDTEAALECFSLALESNPKFIACLNQMARLYEANKDYPRAIDCLQKLVELHPNPDGFQFILDRLILKHEAGAASEDYLKPEDFGTPEVENDRFRAKVEQLQSMKLPIYLQFGFGDTPFVDFLNIDVLLVPKARNAISRNMHERIFLFPWLEKALPIPDNSVDFIFHQDLFEHLSQMHQFLLLAEARRVLKPSCIHRINTPCIADSMRVGSDFSKGFEGVHTEEWTKHGHVNVPTRGIIEEMARIVGYSHSLFNSKNGSVSGIKFREYRPGPDRNQLTGSIFAELVK</sequence>
<dbReference type="Gene3D" id="3.40.50.150">
    <property type="entry name" value="Vaccinia Virus protein VP39"/>
    <property type="match status" value="1"/>
</dbReference>
<evidence type="ECO:0000259" key="2">
    <source>
        <dbReference type="Pfam" id="PF08241"/>
    </source>
</evidence>
<dbReference type="OrthoDB" id="457170at2"/>